<dbReference type="AlphaFoldDB" id="A0A498IJQ8"/>
<reference evidence="3 4" key="1">
    <citation type="submission" date="2018-10" db="EMBL/GenBank/DDBJ databases">
        <title>A high-quality apple genome assembly.</title>
        <authorList>
            <person name="Hu J."/>
        </authorList>
    </citation>
    <scope>NUCLEOTIDE SEQUENCE [LARGE SCALE GENOMIC DNA]</scope>
    <source>
        <strain evidence="4">cv. HFTH1</strain>
        <tissue evidence="3">Young leaf</tissue>
    </source>
</reference>
<feature type="region of interest" description="Disordered" evidence="1">
    <location>
        <begin position="1"/>
        <end position="29"/>
    </location>
</feature>
<keyword evidence="4" id="KW-1185">Reference proteome</keyword>
<keyword evidence="2" id="KW-0472">Membrane</keyword>
<evidence type="ECO:0000313" key="4">
    <source>
        <dbReference type="Proteomes" id="UP000290289"/>
    </source>
</evidence>
<name>A0A498IJQ8_MALDO</name>
<dbReference type="Proteomes" id="UP000290289">
    <property type="component" value="Chromosome 12"/>
</dbReference>
<gene>
    <name evidence="3" type="ORF">DVH24_034914</name>
</gene>
<evidence type="ECO:0000256" key="2">
    <source>
        <dbReference type="SAM" id="Phobius"/>
    </source>
</evidence>
<evidence type="ECO:0000256" key="1">
    <source>
        <dbReference type="SAM" id="MobiDB-lite"/>
    </source>
</evidence>
<comment type="caution">
    <text evidence="3">The sequence shown here is derived from an EMBL/GenBank/DDBJ whole genome shotgun (WGS) entry which is preliminary data.</text>
</comment>
<keyword evidence="2" id="KW-0812">Transmembrane</keyword>
<evidence type="ECO:0000313" key="3">
    <source>
        <dbReference type="EMBL" id="RXH81493.1"/>
    </source>
</evidence>
<dbReference type="EMBL" id="RDQH01000338">
    <property type="protein sequence ID" value="RXH81493.1"/>
    <property type="molecule type" value="Genomic_DNA"/>
</dbReference>
<sequence>MADSTFPAANVDAELNPGENQNFEEDNGSSLVTTSKEIKCSLVNNVAFIICKDKVEAEERKQEKEKEKKDAAQTVKTSVIISAMVVAVVGAIFALTKKLREK</sequence>
<accession>A0A498IJQ8</accession>
<dbReference type="PANTHER" id="PTHR37741">
    <property type="entry name" value="TRANSMEMBRANE PROTEIN"/>
    <property type="match status" value="1"/>
</dbReference>
<proteinExistence type="predicted"/>
<organism evidence="3 4">
    <name type="scientific">Malus domestica</name>
    <name type="common">Apple</name>
    <name type="synonym">Pyrus malus</name>
    <dbReference type="NCBI Taxonomy" id="3750"/>
    <lineage>
        <taxon>Eukaryota</taxon>
        <taxon>Viridiplantae</taxon>
        <taxon>Streptophyta</taxon>
        <taxon>Embryophyta</taxon>
        <taxon>Tracheophyta</taxon>
        <taxon>Spermatophyta</taxon>
        <taxon>Magnoliopsida</taxon>
        <taxon>eudicotyledons</taxon>
        <taxon>Gunneridae</taxon>
        <taxon>Pentapetalae</taxon>
        <taxon>rosids</taxon>
        <taxon>fabids</taxon>
        <taxon>Rosales</taxon>
        <taxon>Rosaceae</taxon>
        <taxon>Amygdaloideae</taxon>
        <taxon>Maleae</taxon>
        <taxon>Malus</taxon>
    </lineage>
</organism>
<dbReference type="PANTHER" id="PTHR37741:SF1">
    <property type="entry name" value="TRANSMEMBRANE PROTEIN"/>
    <property type="match status" value="1"/>
</dbReference>
<protein>
    <submittedName>
        <fullName evidence="3">Uncharacterized protein</fullName>
    </submittedName>
</protein>
<feature type="transmembrane region" description="Helical" evidence="2">
    <location>
        <begin position="77"/>
        <end position="96"/>
    </location>
</feature>
<keyword evidence="2" id="KW-1133">Transmembrane helix</keyword>